<dbReference type="GO" id="GO:0016646">
    <property type="term" value="F:oxidoreductase activity, acting on the CH-NH group of donors, NAD or NADP as acceptor"/>
    <property type="evidence" value="ECO:0007669"/>
    <property type="project" value="TreeGrafter"/>
</dbReference>
<protein>
    <submittedName>
        <fullName evidence="2">NmrA-like family</fullName>
    </submittedName>
</protein>
<sequence>MTGETIGLFGGTGSTGNYFLRLALEAGFKVQACVRNPDKIDKEIQDKYKDKDKDQLVIVQGTFTEKQDIAKTIQGATYVVCMAGAPMGKPKEYPKDIMLTFFTTLTQVIQENNTSSTSSTSSSTSSTPPKVVLYQAGAFSPTPDRPLTMIHSVFKAVGQWVMGLGPNVDDNTQVIAYIHQNINTLGFNTIVSRPGMLNDKPGGNVQLKADHFSPTNFAITFSDLAIWSLKAIQDSSLYGTFPFVVPIDQDILPRKKEPAASNKEEDVGETK</sequence>
<dbReference type="Pfam" id="PF13460">
    <property type="entry name" value="NAD_binding_10"/>
    <property type="match status" value="1"/>
</dbReference>
<proteinExistence type="predicted"/>
<accession>A0A9N8DLK0</accession>
<gene>
    <name evidence="2" type="ORF">SEMRO_226_G092090.1</name>
</gene>
<dbReference type="OrthoDB" id="54102at2759"/>
<organism evidence="2 3">
    <name type="scientific">Seminavis robusta</name>
    <dbReference type="NCBI Taxonomy" id="568900"/>
    <lineage>
        <taxon>Eukaryota</taxon>
        <taxon>Sar</taxon>
        <taxon>Stramenopiles</taxon>
        <taxon>Ochrophyta</taxon>
        <taxon>Bacillariophyta</taxon>
        <taxon>Bacillariophyceae</taxon>
        <taxon>Bacillariophycidae</taxon>
        <taxon>Naviculales</taxon>
        <taxon>Naviculaceae</taxon>
        <taxon>Seminavis</taxon>
    </lineage>
</organism>
<comment type="caution">
    <text evidence="2">The sequence shown here is derived from an EMBL/GenBank/DDBJ whole genome shotgun (WGS) entry which is preliminary data.</text>
</comment>
<feature type="domain" description="NAD(P)-binding" evidence="1">
    <location>
        <begin position="10"/>
        <end position="88"/>
    </location>
</feature>
<keyword evidence="3" id="KW-1185">Reference proteome</keyword>
<evidence type="ECO:0000259" key="1">
    <source>
        <dbReference type="Pfam" id="PF13460"/>
    </source>
</evidence>
<dbReference type="Proteomes" id="UP001153069">
    <property type="component" value="Unassembled WGS sequence"/>
</dbReference>
<reference evidence="2" key="1">
    <citation type="submission" date="2020-06" db="EMBL/GenBank/DDBJ databases">
        <authorList>
            <consortium name="Plant Systems Biology data submission"/>
        </authorList>
    </citation>
    <scope>NUCLEOTIDE SEQUENCE</scope>
    <source>
        <strain evidence="2">D6</strain>
    </source>
</reference>
<dbReference type="InterPro" id="IPR036291">
    <property type="entry name" value="NAD(P)-bd_dom_sf"/>
</dbReference>
<dbReference type="InterPro" id="IPR016040">
    <property type="entry name" value="NAD(P)-bd_dom"/>
</dbReference>
<dbReference type="AlphaFoldDB" id="A0A9N8DLK0"/>
<dbReference type="Gene3D" id="3.40.50.720">
    <property type="entry name" value="NAD(P)-binding Rossmann-like Domain"/>
    <property type="match status" value="1"/>
</dbReference>
<name>A0A9N8DLK0_9STRA</name>
<dbReference type="EMBL" id="CAICTM010000225">
    <property type="protein sequence ID" value="CAB9505292.1"/>
    <property type="molecule type" value="Genomic_DNA"/>
</dbReference>
<dbReference type="PANTHER" id="PTHR43355:SF2">
    <property type="entry name" value="FLAVIN REDUCTASE (NADPH)"/>
    <property type="match status" value="1"/>
</dbReference>
<evidence type="ECO:0000313" key="2">
    <source>
        <dbReference type="EMBL" id="CAB9505292.1"/>
    </source>
</evidence>
<dbReference type="SUPFAM" id="SSF51735">
    <property type="entry name" value="NAD(P)-binding Rossmann-fold domains"/>
    <property type="match status" value="1"/>
</dbReference>
<evidence type="ECO:0000313" key="3">
    <source>
        <dbReference type="Proteomes" id="UP001153069"/>
    </source>
</evidence>
<dbReference type="PANTHER" id="PTHR43355">
    <property type="entry name" value="FLAVIN REDUCTASE (NADPH)"/>
    <property type="match status" value="1"/>
</dbReference>
<dbReference type="InterPro" id="IPR051606">
    <property type="entry name" value="Polyketide_Oxido-like"/>
</dbReference>